<dbReference type="GO" id="GO:0016787">
    <property type="term" value="F:hydrolase activity"/>
    <property type="evidence" value="ECO:0007669"/>
    <property type="project" value="UniProtKB-KW"/>
</dbReference>
<dbReference type="Pfam" id="PF00753">
    <property type="entry name" value="Lactamase_B"/>
    <property type="match status" value="1"/>
</dbReference>
<accession>A0A7W7YLQ4</accession>
<dbReference type="SUPFAM" id="SSF56281">
    <property type="entry name" value="Metallo-hydrolase/oxidoreductase"/>
    <property type="match status" value="1"/>
</dbReference>
<proteinExistence type="predicted"/>
<feature type="domain" description="Metallo-beta-lactamase" evidence="2">
    <location>
        <begin position="31"/>
        <end position="211"/>
    </location>
</feature>
<dbReference type="AlphaFoldDB" id="A0A7W7YLQ4"/>
<protein>
    <submittedName>
        <fullName evidence="3">Beta-lactamase superfamily II metal-dependent hydrolase</fullName>
    </submittedName>
</protein>
<name>A0A7W7YLQ4_9BACT</name>
<dbReference type="InterPro" id="IPR036866">
    <property type="entry name" value="RibonucZ/Hydroxyglut_hydro"/>
</dbReference>
<dbReference type="RefSeq" id="WP_184209443.1">
    <property type="nucleotide sequence ID" value="NZ_JACHIF010000005.1"/>
</dbReference>
<organism evidence="3 4">
    <name type="scientific">Prosthecobacter dejongeii</name>
    <dbReference type="NCBI Taxonomy" id="48465"/>
    <lineage>
        <taxon>Bacteria</taxon>
        <taxon>Pseudomonadati</taxon>
        <taxon>Verrucomicrobiota</taxon>
        <taxon>Verrucomicrobiia</taxon>
        <taxon>Verrucomicrobiales</taxon>
        <taxon>Verrucomicrobiaceae</taxon>
        <taxon>Prosthecobacter</taxon>
    </lineage>
</organism>
<dbReference type="InterPro" id="IPR001279">
    <property type="entry name" value="Metallo-B-lactamas"/>
</dbReference>
<dbReference type="Proteomes" id="UP000534294">
    <property type="component" value="Unassembled WGS sequence"/>
</dbReference>
<gene>
    <name evidence="3" type="ORF">HNQ64_002791</name>
</gene>
<feature type="signal peptide" evidence="1">
    <location>
        <begin position="1"/>
        <end position="17"/>
    </location>
</feature>
<dbReference type="InterPro" id="IPR052159">
    <property type="entry name" value="Competence_DNA_uptake"/>
</dbReference>
<dbReference type="SMART" id="SM00849">
    <property type="entry name" value="Lactamase_B"/>
    <property type="match status" value="1"/>
</dbReference>
<feature type="chain" id="PRO_5030677163" evidence="1">
    <location>
        <begin position="18"/>
        <end position="349"/>
    </location>
</feature>
<evidence type="ECO:0000313" key="3">
    <source>
        <dbReference type="EMBL" id="MBB5038528.1"/>
    </source>
</evidence>
<keyword evidence="3" id="KW-0378">Hydrolase</keyword>
<evidence type="ECO:0000256" key="1">
    <source>
        <dbReference type="SAM" id="SignalP"/>
    </source>
</evidence>
<comment type="caution">
    <text evidence="3">The sequence shown here is derived from an EMBL/GenBank/DDBJ whole genome shotgun (WGS) entry which is preliminary data.</text>
</comment>
<sequence length="349" mass="37903">MKLFLFLFWASLSFVSARDGTLDLYWIDSEGGGSTLIVTPEGESILVDTGNPGGRDPQRIQQVATQVAGLKRIDHVVITHFHADHFGGLAELAELMPIGTLYDKGVPEGSPDGKPQDMRWALMRRPYLSAKVEKRVTLAAGDELPLKQTAGCPKLSLRCLGANQKFITAPTDAPRNPLTGSVPPKAVDPSDNANSVVLLLQFGDFRFFDGGDLTWNVEEKLVTPINLVGTVDLYQVNHHGLDSSNNPVLIRSLQPTVSVMNNGPKKGTSKSALDALKSAPSLIAMYQVHENIREDHENTTDKTMIANHGDPGEACTAHPIHCTVSTDSKSYTLAVPSQSHSRTYQTRAK</sequence>
<dbReference type="EMBL" id="JACHIF010000005">
    <property type="protein sequence ID" value="MBB5038528.1"/>
    <property type="molecule type" value="Genomic_DNA"/>
</dbReference>
<dbReference type="PANTHER" id="PTHR30619:SF1">
    <property type="entry name" value="RECOMBINATION PROTEIN 2"/>
    <property type="match status" value="1"/>
</dbReference>
<evidence type="ECO:0000259" key="2">
    <source>
        <dbReference type="SMART" id="SM00849"/>
    </source>
</evidence>
<dbReference type="PANTHER" id="PTHR30619">
    <property type="entry name" value="DNA INTERNALIZATION/COMPETENCE PROTEIN COMEC/REC2"/>
    <property type="match status" value="1"/>
</dbReference>
<reference evidence="3 4" key="1">
    <citation type="submission" date="2020-08" db="EMBL/GenBank/DDBJ databases">
        <title>Genomic Encyclopedia of Type Strains, Phase IV (KMG-IV): sequencing the most valuable type-strain genomes for metagenomic binning, comparative biology and taxonomic classification.</title>
        <authorList>
            <person name="Goeker M."/>
        </authorList>
    </citation>
    <scope>NUCLEOTIDE SEQUENCE [LARGE SCALE GENOMIC DNA]</scope>
    <source>
        <strain evidence="3 4">DSM 12251</strain>
    </source>
</reference>
<dbReference type="Gene3D" id="3.60.15.10">
    <property type="entry name" value="Ribonuclease Z/Hydroxyacylglutathione hydrolase-like"/>
    <property type="match status" value="1"/>
</dbReference>
<keyword evidence="1" id="KW-0732">Signal</keyword>
<keyword evidence="4" id="KW-1185">Reference proteome</keyword>
<evidence type="ECO:0000313" key="4">
    <source>
        <dbReference type="Proteomes" id="UP000534294"/>
    </source>
</evidence>